<feature type="non-terminal residue" evidence="2">
    <location>
        <position position="1"/>
    </location>
</feature>
<dbReference type="SUPFAM" id="SSF56672">
    <property type="entry name" value="DNA/RNA polymerases"/>
    <property type="match status" value="1"/>
</dbReference>
<accession>A0A1E1X9M6</accession>
<feature type="non-terminal residue" evidence="2">
    <location>
        <position position="602"/>
    </location>
</feature>
<dbReference type="Gene3D" id="3.30.420.10">
    <property type="entry name" value="Ribonuclease H-like superfamily/Ribonuclease H"/>
    <property type="match status" value="1"/>
</dbReference>
<dbReference type="GO" id="GO:0042575">
    <property type="term" value="C:DNA polymerase complex"/>
    <property type="evidence" value="ECO:0007669"/>
    <property type="project" value="UniProtKB-ARBA"/>
</dbReference>
<dbReference type="InterPro" id="IPR036397">
    <property type="entry name" value="RNaseH_sf"/>
</dbReference>
<feature type="domain" description="Reverse transcriptase" evidence="1">
    <location>
        <begin position="1"/>
        <end position="157"/>
    </location>
</feature>
<dbReference type="GO" id="GO:0071897">
    <property type="term" value="P:DNA biosynthetic process"/>
    <property type="evidence" value="ECO:0007669"/>
    <property type="project" value="UniProtKB-ARBA"/>
</dbReference>
<dbReference type="Pfam" id="PF00078">
    <property type="entry name" value="RVT_1"/>
    <property type="match status" value="1"/>
</dbReference>
<dbReference type="EMBL" id="GFAC01003225">
    <property type="protein sequence ID" value="JAT95963.1"/>
    <property type="molecule type" value="mRNA"/>
</dbReference>
<evidence type="ECO:0000313" key="2">
    <source>
        <dbReference type="EMBL" id="JAT95963.1"/>
    </source>
</evidence>
<name>A0A1E1X9M6_9ACAR</name>
<dbReference type="InterPro" id="IPR012337">
    <property type="entry name" value="RNaseH-like_sf"/>
</dbReference>
<dbReference type="SUPFAM" id="SSF53098">
    <property type="entry name" value="Ribonuclease H-like"/>
    <property type="match status" value="1"/>
</dbReference>
<sequence length="602" mass="67711">HSAILQNLSALDVGVRTYNYVRDFLSDRTATISMGGHTVEGIRLGNKATPQGSVLSPTLFNIAMIGLPAKLEEIQGLHHTLYADDLTLWMCRGSDGEIEQTLQRAIEVIERYLEPIGLRCSAEKSEALVLTSMRSPHRRRIKQDNPEITLRVNGTVIPTVASIRVLGLRIQANGRNSETIQRLDASTSQTCRLLKRIANKHAGMKEANLLRLVQSFIISRIVYVAPYLRLYKAEKEKLDVLIRKGIKTALGLPPNTSTNKIMRLGVSNTLEELIEAARTSQYQRLLRSRTGRSILEKLGYEPQACSRRTEKVPRQVRDKLRIPPLPKNMHPVYNESRRSDRTTALQARFERRQDVIYTDAAQCANGRGRVSVATREDGGSVVCCSTRNSTTTEAEEVAIALALTQQQVKIIVTDSKSAIRNFDAGRISAIAARVLASGPPPAEQVALIWTPAHQGLRGNEKAHVLARGLATFRDPSDDLCATPYPLRDEEPLQFDDDLNTYQDILNHYKLGRSVLPKACKQLTKSEEVMWRKLQTGVFPNPQLYSKWHPEIFSPRCKRCDGIADMIHMIWTCPRFGEPDRTDESWEALLLKQDEKGQREVIR</sequence>
<dbReference type="PROSITE" id="PS50878">
    <property type="entry name" value="RT_POL"/>
    <property type="match status" value="1"/>
</dbReference>
<evidence type="ECO:0000259" key="1">
    <source>
        <dbReference type="PROSITE" id="PS50878"/>
    </source>
</evidence>
<dbReference type="InterPro" id="IPR043502">
    <property type="entry name" value="DNA/RNA_pol_sf"/>
</dbReference>
<dbReference type="GO" id="GO:0003676">
    <property type="term" value="F:nucleic acid binding"/>
    <property type="evidence" value="ECO:0007669"/>
    <property type="project" value="InterPro"/>
</dbReference>
<dbReference type="PANTHER" id="PTHR33332">
    <property type="entry name" value="REVERSE TRANSCRIPTASE DOMAIN-CONTAINING PROTEIN"/>
    <property type="match status" value="1"/>
</dbReference>
<proteinExistence type="evidence at transcript level"/>
<reference evidence="2" key="1">
    <citation type="journal article" date="2017" name="Front. Cell. Infect. Microbiol.">
        <title>The Distinct Transcriptional Response of the Midgut of Amblyomma sculptum and Amblyomma aureolatum Ticks to Rickettsia rickettsii Correlates to Their Differences in Susceptibility to Infection.</title>
        <authorList>
            <person name="Martins L.A."/>
            <person name="Galletti M.F.B.M."/>
            <person name="Ribeiro J.M."/>
            <person name="Fujita A."/>
            <person name="Costa F.B."/>
            <person name="Labruna M.B."/>
            <person name="Daffre S."/>
            <person name="Fogaca A.C."/>
        </authorList>
    </citation>
    <scope>NUCLEOTIDE SEQUENCE</scope>
</reference>
<protein>
    <submittedName>
        <fullName evidence="2">Putative tick transposon</fullName>
    </submittedName>
</protein>
<organism evidence="2">
    <name type="scientific">Amblyomma aureolatum</name>
    <dbReference type="NCBI Taxonomy" id="187763"/>
    <lineage>
        <taxon>Eukaryota</taxon>
        <taxon>Metazoa</taxon>
        <taxon>Ecdysozoa</taxon>
        <taxon>Arthropoda</taxon>
        <taxon>Chelicerata</taxon>
        <taxon>Arachnida</taxon>
        <taxon>Acari</taxon>
        <taxon>Parasitiformes</taxon>
        <taxon>Ixodida</taxon>
        <taxon>Ixodoidea</taxon>
        <taxon>Ixodidae</taxon>
        <taxon>Amblyomminae</taxon>
        <taxon>Amblyomma</taxon>
    </lineage>
</organism>
<dbReference type="InterPro" id="IPR000477">
    <property type="entry name" value="RT_dom"/>
</dbReference>
<dbReference type="AlphaFoldDB" id="A0A1E1X9M6"/>